<keyword evidence="5" id="KW-0804">Transcription</keyword>
<evidence type="ECO:0000256" key="5">
    <source>
        <dbReference type="ARBA" id="ARBA00023163"/>
    </source>
</evidence>
<dbReference type="PANTHER" id="PTHR36206:SF4">
    <property type="entry name" value="HYPOTHETICAL CONSERVED PROTEIN (EUROFUNG)-RELATED"/>
    <property type="match status" value="1"/>
</dbReference>
<dbReference type="CDD" id="cd12148">
    <property type="entry name" value="fungal_TF_MHR"/>
    <property type="match status" value="1"/>
</dbReference>
<dbReference type="InterPro" id="IPR001138">
    <property type="entry name" value="Zn2Cys6_DnaBD"/>
</dbReference>
<proteinExistence type="predicted"/>
<dbReference type="OrthoDB" id="39175at2759"/>
<evidence type="ECO:0000256" key="4">
    <source>
        <dbReference type="ARBA" id="ARBA00023125"/>
    </source>
</evidence>
<evidence type="ECO:0000256" key="3">
    <source>
        <dbReference type="ARBA" id="ARBA00023015"/>
    </source>
</evidence>
<dbReference type="PANTHER" id="PTHR36206">
    <property type="entry name" value="ASPERCRYPTIN BIOSYNTHESIS CLUSTER-SPECIFIC TRANSCRIPTION REGULATOR ATNN-RELATED"/>
    <property type="match status" value="1"/>
</dbReference>
<keyword evidence="4" id="KW-0238">DNA-binding</keyword>
<evidence type="ECO:0000256" key="6">
    <source>
        <dbReference type="ARBA" id="ARBA00023242"/>
    </source>
</evidence>
<dbReference type="SUPFAM" id="SSF57701">
    <property type="entry name" value="Zn2/Cys6 DNA-binding domain"/>
    <property type="match status" value="1"/>
</dbReference>
<feature type="compositionally biased region" description="Basic and acidic residues" evidence="7">
    <location>
        <begin position="1"/>
        <end position="10"/>
    </location>
</feature>
<sequence>MVPDSREKLEGAPPPPYDRTSLESSSLSLKNTSTSSAMTTAAPTEDDKAEISSAGETAKRGRRSRPKVKTGCINCKQRRIKCDELRPSCSQCVKSSRVCTGYPPPPRSARPYEEVRIAPRPIPLQPGPATDSSVSSLFRSDTPLPPSRAQRSLRSTGPSPVQGCGVIFPPPSQGPSSYQPSNALPFGPVEAQYFEVFQSRTAAELSGVFDRVFWTERVLQECHNATAISRAVVALGALYKTLEQSSGPVPAGLPARSNHINSVTAHWQVAVKNYSEACKAMVHNDQTRSSQSRLMAIVLLACFDSFIGDHKQAIIQIQTGLGLLQQLQAYRRQQTGQPLEICGDDLEKELIVVFTRLVIQAKSYDLAFHFPEPYTVPAPPSPEETSSPQLGRDSRFPSPLSDAPVALSFATVLEARIAADKINVRSARFVERLRIAQKESSNVLPEAWQQYVLQFREHHEAWTAAFEPLLQSRHSPEVSYLERAAILALKMSQLNALLLLITIFYSTEGHFDQFMSYFEAILAFGLEIMQEEEARAASEQCPNPVLCPHRPQVSWDPFSVADYTAYHIKPSFSADLGIVPPLFVVATKCREPTIRRRAIQLLRSSARREAMWDSAMAAQVAEWIMQREEAGPQVGAPIVNLAERIPEPRRIMIKTVDFDLRAHHAHIRVGTRGLPHGLPDDRFEEARITW</sequence>
<name>A0A084AWT9_STACB</name>
<dbReference type="Proteomes" id="UP000028045">
    <property type="component" value="Unassembled WGS sequence"/>
</dbReference>
<dbReference type="AlphaFoldDB" id="A0A084AWT9"/>
<keyword evidence="3" id="KW-0805">Transcription regulation</keyword>
<gene>
    <name evidence="9" type="ORF">S7711_03748</name>
</gene>
<evidence type="ECO:0000256" key="1">
    <source>
        <dbReference type="ARBA" id="ARBA00022723"/>
    </source>
</evidence>
<dbReference type="GO" id="GO:0000981">
    <property type="term" value="F:DNA-binding transcription factor activity, RNA polymerase II-specific"/>
    <property type="evidence" value="ECO:0007669"/>
    <property type="project" value="InterPro"/>
</dbReference>
<dbReference type="Pfam" id="PF00172">
    <property type="entry name" value="Zn_clus"/>
    <property type="match status" value="1"/>
</dbReference>
<dbReference type="GO" id="GO:0008270">
    <property type="term" value="F:zinc ion binding"/>
    <property type="evidence" value="ECO:0007669"/>
    <property type="project" value="InterPro"/>
</dbReference>
<feature type="compositionally biased region" description="Polar residues" evidence="7">
    <location>
        <begin position="130"/>
        <end position="139"/>
    </location>
</feature>
<dbReference type="EMBL" id="KL648513">
    <property type="protein sequence ID" value="KEY69768.1"/>
    <property type="molecule type" value="Genomic_DNA"/>
</dbReference>
<feature type="region of interest" description="Disordered" evidence="7">
    <location>
        <begin position="375"/>
        <end position="397"/>
    </location>
</feature>
<feature type="domain" description="Zn(2)-C6 fungal-type" evidence="8">
    <location>
        <begin position="71"/>
        <end position="100"/>
    </location>
</feature>
<feature type="region of interest" description="Disordered" evidence="7">
    <location>
        <begin position="1"/>
        <end position="70"/>
    </location>
</feature>
<evidence type="ECO:0000313" key="9">
    <source>
        <dbReference type="EMBL" id="KEY69768.1"/>
    </source>
</evidence>
<dbReference type="Gene3D" id="4.10.240.10">
    <property type="entry name" value="Zn(2)-C6 fungal-type DNA-binding domain"/>
    <property type="match status" value="1"/>
</dbReference>
<dbReference type="CDD" id="cd00067">
    <property type="entry name" value="GAL4"/>
    <property type="match status" value="1"/>
</dbReference>
<dbReference type="InterPro" id="IPR036864">
    <property type="entry name" value="Zn2-C6_fun-type_DNA-bd_sf"/>
</dbReference>
<dbReference type="PROSITE" id="PS00463">
    <property type="entry name" value="ZN2_CY6_FUNGAL_1"/>
    <property type="match status" value="1"/>
</dbReference>
<keyword evidence="1" id="KW-0479">Metal-binding</keyword>
<keyword evidence="2" id="KW-0862">Zinc</keyword>
<feature type="compositionally biased region" description="Low complexity" evidence="7">
    <location>
        <begin position="22"/>
        <end position="43"/>
    </location>
</feature>
<dbReference type="GO" id="GO:0003677">
    <property type="term" value="F:DNA binding"/>
    <property type="evidence" value="ECO:0007669"/>
    <property type="project" value="UniProtKB-KW"/>
</dbReference>
<feature type="region of interest" description="Disordered" evidence="7">
    <location>
        <begin position="120"/>
        <end position="161"/>
    </location>
</feature>
<evidence type="ECO:0000313" key="10">
    <source>
        <dbReference type="Proteomes" id="UP000028045"/>
    </source>
</evidence>
<dbReference type="SMART" id="SM00066">
    <property type="entry name" value="GAL4"/>
    <property type="match status" value="1"/>
</dbReference>
<accession>A0A084AWT9</accession>
<organism evidence="9 10">
    <name type="scientific">Stachybotrys chartarum (strain CBS 109288 / IBT 7711)</name>
    <name type="common">Toxic black mold</name>
    <name type="synonym">Stilbospora chartarum</name>
    <dbReference type="NCBI Taxonomy" id="1280523"/>
    <lineage>
        <taxon>Eukaryota</taxon>
        <taxon>Fungi</taxon>
        <taxon>Dikarya</taxon>
        <taxon>Ascomycota</taxon>
        <taxon>Pezizomycotina</taxon>
        <taxon>Sordariomycetes</taxon>
        <taxon>Hypocreomycetidae</taxon>
        <taxon>Hypocreales</taxon>
        <taxon>Stachybotryaceae</taxon>
        <taxon>Stachybotrys</taxon>
    </lineage>
</organism>
<protein>
    <recommendedName>
        <fullName evidence="8">Zn(2)-C6 fungal-type domain-containing protein</fullName>
    </recommendedName>
</protein>
<evidence type="ECO:0000256" key="7">
    <source>
        <dbReference type="SAM" id="MobiDB-lite"/>
    </source>
</evidence>
<dbReference type="PROSITE" id="PS50048">
    <property type="entry name" value="ZN2_CY6_FUNGAL_2"/>
    <property type="match status" value="1"/>
</dbReference>
<dbReference type="HOGENOM" id="CLU_011409_2_0_1"/>
<evidence type="ECO:0000256" key="2">
    <source>
        <dbReference type="ARBA" id="ARBA00022833"/>
    </source>
</evidence>
<keyword evidence="6" id="KW-0539">Nucleus</keyword>
<reference evidence="9 10" key="1">
    <citation type="journal article" date="2014" name="BMC Genomics">
        <title>Comparative genome sequencing reveals chemotype-specific gene clusters in the toxigenic black mold Stachybotrys.</title>
        <authorList>
            <person name="Semeiks J."/>
            <person name="Borek D."/>
            <person name="Otwinowski Z."/>
            <person name="Grishin N.V."/>
        </authorList>
    </citation>
    <scope>NUCLEOTIDE SEQUENCE [LARGE SCALE GENOMIC DNA]</scope>
    <source>
        <strain evidence="10">CBS 109288 / IBT 7711</strain>
    </source>
</reference>
<dbReference type="InterPro" id="IPR052360">
    <property type="entry name" value="Transcr_Regulatory_Proteins"/>
</dbReference>
<feature type="compositionally biased region" description="Polar residues" evidence="7">
    <location>
        <begin position="149"/>
        <end position="159"/>
    </location>
</feature>
<keyword evidence="10" id="KW-1185">Reference proteome</keyword>
<evidence type="ECO:0000259" key="8">
    <source>
        <dbReference type="PROSITE" id="PS50048"/>
    </source>
</evidence>